<feature type="compositionally biased region" description="Basic and acidic residues" evidence="5">
    <location>
        <begin position="178"/>
        <end position="187"/>
    </location>
</feature>
<feature type="region of interest" description="Disordered" evidence="5">
    <location>
        <begin position="252"/>
        <end position="271"/>
    </location>
</feature>
<feature type="region of interest" description="Disordered" evidence="5">
    <location>
        <begin position="1"/>
        <end position="36"/>
    </location>
</feature>
<dbReference type="AlphaFoldDB" id="A0A814B7J1"/>
<reference evidence="8" key="1">
    <citation type="submission" date="2021-02" db="EMBL/GenBank/DDBJ databases">
        <authorList>
            <person name="Nowell W R."/>
        </authorList>
    </citation>
    <scope>NUCLEOTIDE SEQUENCE</scope>
</reference>
<gene>
    <name evidence="8" type="ORF">EDS130_LOCUS10873</name>
</gene>
<sequence length="1012" mass="115128">MNFEISSPNVMLVDGSSDNQPSLADPSSLSSSSSSLFSSSSYSPDHSCGNCFTIEAHLPLVKNNIEQVEKFKRLLSRLDNVYNNNNNNNNSNNNNNNNNQNMSTTTLPLPSTTSPHVTDRYLFRSLSNDNQNSRISAAKKNKLSNAPPSLSKRYKFSSTVTDQNNNDVYKFPNGQTEQRSHSTDSDRYYFSTGDSAKKPQQILTYVRSGSGLEQRAVTFIDGASISSDKVSLPTTKSIQPTTIVSDTPYLFSKTTESQRQPGATSSVNPEDDWLEQRQQPHIIFDSITDSSPNSQLKRPRTSSTSPERRRISKHSPTRMDTVTSTNGSLSTLRRSPPTKVQNVRFDPTSTQKSYLSEAKERLAIKKRGRSPQALQQSVDRLVSSTNQKYRQQQIFSPPAPFQPSQQQHQSYISQYYAQEEEPPIDYPMDSDDDEPQKRSTLYNRGLNANSAHERILKHVNGSLLDRRYLGDTNRIKQLEQNAHRYLRFIENQSLQRELNYDLIRCFSSTYLDDLRREENRHFQTRVNMRSYTYEDIQDIHMSQVLEAFKMKRAIDKEKRLRLSASFDGQITSSTPTSSIGAGHLSPLSASYSPVMTGSLNENIDAQSGGFEIDRRSIKSHTSLDEQRVANCFDFDRHSRTICARQNDCENGGNCYEENSKCPKYFLCECAECYYGVRCQLTTNGFSLSLDAILGFYIHPKINLFKQSGAVLISIIVSTVLIIVGLVNGTLSLITFKNKKLWESGCAIYLLNSSIIVLLTMIIFTFKFWILILTQIETIRNKSFLKIECIGIDFILRSCLAMDQWLTSFVSIERTFVTIKGVSFNKKQAQVAAKYVICVLFFLIIATNIHDPIHRSLYEENEDDEKRFWCIVQYKSTIRVLDYAINGFHSIVPFLINILSASVIIIIKTRQRKAVVGAGQNPKSVFKEEIYKHKNLLVAPFVLVLLVIPRLIITFASGCMKPTSNPWLFLSGYFISLIPSTLTFILFILPSTVYRKEFHMVISKYHQMFRRNQ</sequence>
<evidence type="ECO:0000256" key="6">
    <source>
        <dbReference type="SAM" id="Phobius"/>
    </source>
</evidence>
<evidence type="ECO:0000256" key="1">
    <source>
        <dbReference type="ARBA" id="ARBA00004370"/>
    </source>
</evidence>
<dbReference type="PROSITE" id="PS00022">
    <property type="entry name" value="EGF_1"/>
    <property type="match status" value="1"/>
</dbReference>
<comment type="subcellular location">
    <subcellularLocation>
        <location evidence="1">Membrane</location>
    </subcellularLocation>
</comment>
<feature type="transmembrane region" description="Helical" evidence="6">
    <location>
        <begin position="680"/>
        <end position="697"/>
    </location>
</feature>
<organism evidence="8 9">
    <name type="scientific">Adineta ricciae</name>
    <name type="common">Rotifer</name>
    <dbReference type="NCBI Taxonomy" id="249248"/>
    <lineage>
        <taxon>Eukaryota</taxon>
        <taxon>Metazoa</taxon>
        <taxon>Spiralia</taxon>
        <taxon>Gnathifera</taxon>
        <taxon>Rotifera</taxon>
        <taxon>Eurotatoria</taxon>
        <taxon>Bdelloidea</taxon>
        <taxon>Adinetida</taxon>
        <taxon>Adinetidae</taxon>
        <taxon>Adineta</taxon>
    </lineage>
</organism>
<feature type="region of interest" description="Disordered" evidence="5">
    <location>
        <begin position="138"/>
        <end position="194"/>
    </location>
</feature>
<feature type="compositionally biased region" description="Low complexity" evidence="5">
    <location>
        <begin position="21"/>
        <end position="36"/>
    </location>
</feature>
<feature type="compositionally biased region" description="Polar residues" evidence="5">
    <location>
        <begin position="318"/>
        <end position="354"/>
    </location>
</feature>
<feature type="transmembrane region" description="Helical" evidence="6">
    <location>
        <begin position="882"/>
        <end position="906"/>
    </location>
</feature>
<feature type="region of interest" description="Disordered" evidence="5">
    <location>
        <begin position="82"/>
        <end position="116"/>
    </location>
</feature>
<feature type="transmembrane region" description="Helical" evidence="6">
    <location>
        <begin position="747"/>
        <end position="772"/>
    </location>
</feature>
<dbReference type="InterPro" id="IPR000742">
    <property type="entry name" value="EGF"/>
</dbReference>
<keyword evidence="2 6" id="KW-0812">Transmembrane</keyword>
<feature type="compositionally biased region" description="Low complexity" evidence="5">
    <location>
        <begin position="83"/>
        <end position="115"/>
    </location>
</feature>
<evidence type="ECO:0000313" key="8">
    <source>
        <dbReference type="EMBL" id="CAF0923005.1"/>
    </source>
</evidence>
<feature type="transmembrane region" description="Helical" evidence="6">
    <location>
        <begin position="709"/>
        <end position="735"/>
    </location>
</feature>
<feature type="region of interest" description="Disordered" evidence="5">
    <location>
        <begin position="285"/>
        <end position="356"/>
    </location>
</feature>
<feature type="compositionally biased region" description="Polar residues" evidence="5">
    <location>
        <begin position="156"/>
        <end position="177"/>
    </location>
</feature>
<evidence type="ECO:0000256" key="2">
    <source>
        <dbReference type="ARBA" id="ARBA00022692"/>
    </source>
</evidence>
<dbReference type="InterPro" id="IPR017452">
    <property type="entry name" value="GPCR_Rhodpsn_7TM"/>
</dbReference>
<accession>A0A814B7J1</accession>
<feature type="domain" description="G-protein coupled receptors family 1 profile" evidence="7">
    <location>
        <begin position="726"/>
        <end position="986"/>
    </location>
</feature>
<feature type="transmembrane region" description="Helical" evidence="6">
    <location>
        <begin position="831"/>
        <end position="849"/>
    </location>
</feature>
<feature type="compositionally biased region" description="Polar residues" evidence="5">
    <location>
        <begin position="252"/>
        <end position="268"/>
    </location>
</feature>
<evidence type="ECO:0000313" key="9">
    <source>
        <dbReference type="Proteomes" id="UP000663852"/>
    </source>
</evidence>
<dbReference type="SUPFAM" id="SSF81321">
    <property type="entry name" value="Family A G protein-coupled receptor-like"/>
    <property type="match status" value="1"/>
</dbReference>
<keyword evidence="4 6" id="KW-0472">Membrane</keyword>
<evidence type="ECO:0000256" key="3">
    <source>
        <dbReference type="ARBA" id="ARBA00022989"/>
    </source>
</evidence>
<dbReference type="Gene3D" id="1.20.1070.10">
    <property type="entry name" value="Rhodopsin 7-helix transmembrane proteins"/>
    <property type="match status" value="1"/>
</dbReference>
<feature type="transmembrane region" description="Helical" evidence="6">
    <location>
        <begin position="935"/>
        <end position="954"/>
    </location>
</feature>
<feature type="compositionally biased region" description="Polar residues" evidence="5">
    <location>
        <begin position="287"/>
        <end position="296"/>
    </location>
</feature>
<dbReference type="Proteomes" id="UP000663852">
    <property type="component" value="Unassembled WGS sequence"/>
</dbReference>
<evidence type="ECO:0000256" key="5">
    <source>
        <dbReference type="SAM" id="MobiDB-lite"/>
    </source>
</evidence>
<dbReference type="PROSITE" id="PS50262">
    <property type="entry name" value="G_PROTEIN_RECEP_F1_2"/>
    <property type="match status" value="1"/>
</dbReference>
<dbReference type="EMBL" id="CAJNOJ010000038">
    <property type="protein sequence ID" value="CAF0923005.1"/>
    <property type="molecule type" value="Genomic_DNA"/>
</dbReference>
<evidence type="ECO:0000256" key="4">
    <source>
        <dbReference type="ARBA" id="ARBA00023136"/>
    </source>
</evidence>
<evidence type="ECO:0000259" key="7">
    <source>
        <dbReference type="PROSITE" id="PS50262"/>
    </source>
</evidence>
<keyword evidence="3 6" id="KW-1133">Transmembrane helix</keyword>
<name>A0A814B7J1_ADIRI</name>
<dbReference type="GO" id="GO:0016020">
    <property type="term" value="C:membrane"/>
    <property type="evidence" value="ECO:0007669"/>
    <property type="project" value="UniProtKB-SubCell"/>
</dbReference>
<proteinExistence type="predicted"/>
<feature type="transmembrane region" description="Helical" evidence="6">
    <location>
        <begin position="966"/>
        <end position="988"/>
    </location>
</feature>
<comment type="caution">
    <text evidence="8">The sequence shown here is derived from an EMBL/GenBank/DDBJ whole genome shotgun (WGS) entry which is preliminary data.</text>
</comment>
<protein>
    <recommendedName>
        <fullName evidence="7">G-protein coupled receptors family 1 profile domain-containing protein</fullName>
    </recommendedName>
</protein>